<dbReference type="InterPro" id="IPR016188">
    <property type="entry name" value="PurM-like_N"/>
</dbReference>
<dbReference type="InterPro" id="IPR011761">
    <property type="entry name" value="ATP-grasp"/>
</dbReference>
<dbReference type="Pfam" id="PF00586">
    <property type="entry name" value="AIRS"/>
    <property type="match status" value="1"/>
</dbReference>
<comment type="caution">
    <text evidence="17">The sequence shown here is derived from an EMBL/GenBank/DDBJ whole genome shotgun (WGS) entry which is preliminary data.</text>
</comment>
<keyword evidence="4" id="KW-0436">Ligase</keyword>
<dbReference type="CDD" id="cd02196">
    <property type="entry name" value="PurM"/>
    <property type="match status" value="1"/>
</dbReference>
<dbReference type="NCBIfam" id="TIGR00877">
    <property type="entry name" value="purD"/>
    <property type="match status" value="1"/>
</dbReference>
<dbReference type="Proteomes" id="UP000812966">
    <property type="component" value="Unassembled WGS sequence"/>
</dbReference>
<evidence type="ECO:0000313" key="18">
    <source>
        <dbReference type="Proteomes" id="UP000812966"/>
    </source>
</evidence>
<dbReference type="Gene3D" id="3.40.50.20">
    <property type="match status" value="1"/>
</dbReference>
<dbReference type="HAMAP" id="MF_00138">
    <property type="entry name" value="GARS"/>
    <property type="match status" value="1"/>
</dbReference>
<organism evidence="17 18">
    <name type="scientific">Filobasidium floriforme</name>
    <dbReference type="NCBI Taxonomy" id="5210"/>
    <lineage>
        <taxon>Eukaryota</taxon>
        <taxon>Fungi</taxon>
        <taxon>Dikarya</taxon>
        <taxon>Basidiomycota</taxon>
        <taxon>Agaricomycotina</taxon>
        <taxon>Tremellomycetes</taxon>
        <taxon>Filobasidiales</taxon>
        <taxon>Filobasidiaceae</taxon>
        <taxon>Filobasidium</taxon>
    </lineage>
</organism>
<dbReference type="GO" id="GO:0005829">
    <property type="term" value="C:cytosol"/>
    <property type="evidence" value="ECO:0007669"/>
    <property type="project" value="TreeGrafter"/>
</dbReference>
<dbReference type="InterPro" id="IPR011054">
    <property type="entry name" value="Rudment_hybrid_motif"/>
</dbReference>
<comment type="pathway">
    <text evidence="2">Purine metabolism; IMP biosynthesis via de novo pathway; N(1)-(5-phospho-D-ribosyl)glycinamide from 5-phospho-alpha-D-ribose 1-diphosphate: step 2/2.</text>
</comment>
<keyword evidence="5" id="KW-0479">Metal-binding</keyword>
<dbReference type="PROSITE" id="PS00184">
    <property type="entry name" value="GARS"/>
    <property type="match status" value="1"/>
</dbReference>
<evidence type="ECO:0000256" key="12">
    <source>
        <dbReference type="ARBA" id="ARBA00029444"/>
    </source>
</evidence>
<dbReference type="Pfam" id="PF02769">
    <property type="entry name" value="AIRS_C"/>
    <property type="match status" value="1"/>
</dbReference>
<dbReference type="Gene3D" id="3.30.1490.20">
    <property type="entry name" value="ATP-grasp fold, A domain"/>
    <property type="match status" value="1"/>
</dbReference>
<dbReference type="OrthoDB" id="2018833at2759"/>
<keyword evidence="9" id="KW-0464">Manganese</keyword>
<evidence type="ECO:0000313" key="17">
    <source>
        <dbReference type="EMBL" id="KAG7558224.1"/>
    </source>
</evidence>
<evidence type="ECO:0000256" key="4">
    <source>
        <dbReference type="ARBA" id="ARBA00022598"/>
    </source>
</evidence>
<evidence type="ECO:0000256" key="5">
    <source>
        <dbReference type="ARBA" id="ARBA00022723"/>
    </source>
</evidence>
<keyword evidence="7" id="KW-0658">Purine biosynthesis</keyword>
<dbReference type="InterPro" id="IPR037123">
    <property type="entry name" value="PRibGlycinamide_synth_C_sf"/>
</dbReference>
<keyword evidence="8 15" id="KW-0067">ATP-binding</keyword>
<dbReference type="PANTHER" id="PTHR10520">
    <property type="entry name" value="TRIFUNCTIONAL PURINE BIOSYNTHETIC PROTEIN ADENOSINE-3-RELATED"/>
    <property type="match status" value="1"/>
</dbReference>
<dbReference type="SMART" id="SM01209">
    <property type="entry name" value="GARS_A"/>
    <property type="match status" value="1"/>
</dbReference>
<gene>
    <name evidence="17" type="ORF">FFLO_02877</name>
</gene>
<dbReference type="InterPro" id="IPR013815">
    <property type="entry name" value="ATP_grasp_subdomain_1"/>
</dbReference>
<dbReference type="FunFam" id="3.90.650.10:FF:000019">
    <property type="entry name" value="Trifunctional purine biosynthetic protein adenosine-3"/>
    <property type="match status" value="1"/>
</dbReference>
<dbReference type="InterPro" id="IPR010918">
    <property type="entry name" value="PurM-like_C_dom"/>
</dbReference>
<evidence type="ECO:0000256" key="11">
    <source>
        <dbReference type="ARBA" id="ARBA00029388"/>
    </source>
</evidence>
<dbReference type="GO" id="GO:0006189">
    <property type="term" value="P:'de novo' IMP biosynthetic process"/>
    <property type="evidence" value="ECO:0007669"/>
    <property type="project" value="UniProtKB-UniPathway"/>
</dbReference>
<protein>
    <recommendedName>
        <fullName evidence="16">ATP-grasp domain-containing protein</fullName>
    </recommendedName>
</protein>
<dbReference type="Gene3D" id="3.90.600.10">
    <property type="entry name" value="Phosphoribosylglycinamide synthetase, C-terminal domain"/>
    <property type="match status" value="1"/>
</dbReference>
<dbReference type="PANTHER" id="PTHR10520:SF12">
    <property type="entry name" value="TRIFUNCTIONAL PURINE BIOSYNTHETIC PROTEIN ADENOSINE-3"/>
    <property type="match status" value="1"/>
</dbReference>
<dbReference type="InterPro" id="IPR016185">
    <property type="entry name" value="PreATP-grasp_dom_sf"/>
</dbReference>
<dbReference type="Gene3D" id="3.30.470.20">
    <property type="entry name" value="ATP-grasp fold, B domain"/>
    <property type="match status" value="1"/>
</dbReference>
<dbReference type="GO" id="GO:0004637">
    <property type="term" value="F:phosphoribosylamine-glycine ligase activity"/>
    <property type="evidence" value="ECO:0007669"/>
    <property type="project" value="UniProtKB-EC"/>
</dbReference>
<comment type="similarity">
    <text evidence="3">In the N-terminal section; belongs to the GARS family.</text>
</comment>
<dbReference type="InterPro" id="IPR020560">
    <property type="entry name" value="PRibGlycinamide_synth_C-dom"/>
</dbReference>
<comment type="function">
    <text evidence="11">Catalyzes the second and fifth step in the 'de novo' purine biosynthesis pathway; contains phosphoribosylamine--glycine ligase (GARS) and phosphoribosylformylglycinamidine cyclo-ligase (AIRS) activities.</text>
</comment>
<dbReference type="SMART" id="SM01210">
    <property type="entry name" value="GARS_C"/>
    <property type="match status" value="1"/>
</dbReference>
<dbReference type="SUPFAM" id="SSF56042">
    <property type="entry name" value="PurM C-terminal domain-like"/>
    <property type="match status" value="1"/>
</dbReference>
<dbReference type="Pfam" id="PF02843">
    <property type="entry name" value="GARS_C"/>
    <property type="match status" value="1"/>
</dbReference>
<comment type="pathway">
    <text evidence="1">Purine metabolism; IMP biosynthesis via de novo pathway; 5-amino-1-(5-phospho-D-ribosyl)imidazole from N(2)-formyl-N(1)-(5-phospho-D-ribosyl)glycinamide: step 2/2.</text>
</comment>
<dbReference type="FunFam" id="3.90.600.10:FF:000001">
    <property type="entry name" value="Trifunctional purine biosynthetic protein adenosine-3"/>
    <property type="match status" value="1"/>
</dbReference>
<evidence type="ECO:0000256" key="3">
    <source>
        <dbReference type="ARBA" id="ARBA00007423"/>
    </source>
</evidence>
<proteinExistence type="inferred from homology"/>
<dbReference type="GO" id="GO:0005524">
    <property type="term" value="F:ATP binding"/>
    <property type="evidence" value="ECO:0007669"/>
    <property type="project" value="UniProtKB-UniRule"/>
</dbReference>
<evidence type="ECO:0000256" key="6">
    <source>
        <dbReference type="ARBA" id="ARBA00022741"/>
    </source>
</evidence>
<dbReference type="FunFam" id="3.40.50.20:FF:000006">
    <property type="entry name" value="Phosphoribosylamine--glycine ligase, chloroplastic"/>
    <property type="match status" value="1"/>
</dbReference>
<evidence type="ECO:0000256" key="2">
    <source>
        <dbReference type="ARBA" id="ARBA00005174"/>
    </source>
</evidence>
<dbReference type="InterPro" id="IPR020559">
    <property type="entry name" value="PRibGlycinamide_synth_CS"/>
</dbReference>
<dbReference type="Pfam" id="PF01071">
    <property type="entry name" value="GARS_A"/>
    <property type="match status" value="1"/>
</dbReference>
<evidence type="ECO:0000256" key="8">
    <source>
        <dbReference type="ARBA" id="ARBA00022840"/>
    </source>
</evidence>
<dbReference type="Gene3D" id="3.90.650.10">
    <property type="entry name" value="PurM-like C-terminal domain"/>
    <property type="match status" value="1"/>
</dbReference>
<evidence type="ECO:0000259" key="16">
    <source>
        <dbReference type="PROSITE" id="PS50975"/>
    </source>
</evidence>
<dbReference type="InterPro" id="IPR020562">
    <property type="entry name" value="PRibGlycinamide_synth_N"/>
</dbReference>
<dbReference type="FunFam" id="3.30.470.20:FF:000018">
    <property type="entry name" value="Trifunctional purine biosynthetic protein adenosine-3"/>
    <property type="match status" value="1"/>
</dbReference>
<dbReference type="InterPro" id="IPR036676">
    <property type="entry name" value="PurM-like_C_sf"/>
</dbReference>
<dbReference type="HAMAP" id="MF_00741">
    <property type="entry name" value="AIRS"/>
    <property type="match status" value="1"/>
</dbReference>
<dbReference type="NCBIfam" id="TIGR00878">
    <property type="entry name" value="purM"/>
    <property type="match status" value="1"/>
</dbReference>
<accession>A0A8K0JLT5</accession>
<reference evidence="17" key="1">
    <citation type="submission" date="2020-04" db="EMBL/GenBank/DDBJ databases">
        <title>Analysis of mating type loci in Filobasidium floriforme.</title>
        <authorList>
            <person name="Nowrousian M."/>
        </authorList>
    </citation>
    <scope>NUCLEOTIDE SEQUENCE</scope>
    <source>
        <strain evidence="17">CBS 6242</strain>
    </source>
</reference>
<dbReference type="InterPro" id="IPR000115">
    <property type="entry name" value="PRibGlycinamide_synth"/>
</dbReference>
<dbReference type="GO" id="GO:0046872">
    <property type="term" value="F:metal ion binding"/>
    <property type="evidence" value="ECO:0007669"/>
    <property type="project" value="UniProtKB-KW"/>
</dbReference>
<evidence type="ECO:0000256" key="9">
    <source>
        <dbReference type="ARBA" id="ARBA00023211"/>
    </source>
</evidence>
<keyword evidence="6 15" id="KW-0547">Nucleotide-binding</keyword>
<evidence type="ECO:0000256" key="10">
    <source>
        <dbReference type="ARBA" id="ARBA00023268"/>
    </source>
</evidence>
<name>A0A8K0JLT5_9TREE</name>
<dbReference type="InterPro" id="IPR036921">
    <property type="entry name" value="PurM-like_N_sf"/>
</dbReference>
<dbReference type="AlphaFoldDB" id="A0A8K0JLT5"/>
<dbReference type="SUPFAM" id="SSF55326">
    <property type="entry name" value="PurM N-terminal domain-like"/>
    <property type="match status" value="1"/>
</dbReference>
<evidence type="ECO:0000256" key="14">
    <source>
        <dbReference type="ARBA" id="ARBA00049057"/>
    </source>
</evidence>
<dbReference type="Gene3D" id="3.30.1330.10">
    <property type="entry name" value="PurM-like, N-terminal domain"/>
    <property type="match status" value="1"/>
</dbReference>
<dbReference type="InterPro" id="IPR020561">
    <property type="entry name" value="PRibGlycinamid_synth_ATP-grasp"/>
</dbReference>
<comment type="catalytic activity">
    <reaction evidence="13">
        <text>5-phospho-beta-D-ribosylamine + glycine + ATP = N(1)-(5-phospho-beta-D-ribosyl)glycinamide + ADP + phosphate + H(+)</text>
        <dbReference type="Rhea" id="RHEA:17453"/>
        <dbReference type="ChEBI" id="CHEBI:15378"/>
        <dbReference type="ChEBI" id="CHEBI:30616"/>
        <dbReference type="ChEBI" id="CHEBI:43474"/>
        <dbReference type="ChEBI" id="CHEBI:57305"/>
        <dbReference type="ChEBI" id="CHEBI:58681"/>
        <dbReference type="ChEBI" id="CHEBI:143788"/>
        <dbReference type="ChEBI" id="CHEBI:456216"/>
        <dbReference type="EC" id="6.3.4.13"/>
    </reaction>
</comment>
<dbReference type="UniPathway" id="UPA00074">
    <property type="reaction ID" value="UER00125"/>
</dbReference>
<evidence type="ECO:0000256" key="15">
    <source>
        <dbReference type="PROSITE-ProRule" id="PRU00409"/>
    </source>
</evidence>
<comment type="catalytic activity">
    <reaction evidence="14">
        <text>2-formamido-N(1)-(5-O-phospho-beta-D-ribosyl)acetamidine + ATP = 5-amino-1-(5-phospho-beta-D-ribosyl)imidazole + ADP + phosphate + H(+)</text>
        <dbReference type="Rhea" id="RHEA:23032"/>
        <dbReference type="ChEBI" id="CHEBI:15378"/>
        <dbReference type="ChEBI" id="CHEBI:30616"/>
        <dbReference type="ChEBI" id="CHEBI:43474"/>
        <dbReference type="ChEBI" id="CHEBI:137981"/>
        <dbReference type="ChEBI" id="CHEBI:147287"/>
        <dbReference type="ChEBI" id="CHEBI:456216"/>
        <dbReference type="EC" id="6.3.3.1"/>
    </reaction>
</comment>
<dbReference type="FunFam" id="3.30.1330.10:FF:000001">
    <property type="entry name" value="Phosphoribosylformylglycinamidine cyclo-ligase"/>
    <property type="match status" value="1"/>
</dbReference>
<dbReference type="Pfam" id="PF02844">
    <property type="entry name" value="GARS_N"/>
    <property type="match status" value="1"/>
</dbReference>
<dbReference type="SUPFAM" id="SSF56059">
    <property type="entry name" value="Glutathione synthetase ATP-binding domain-like"/>
    <property type="match status" value="1"/>
</dbReference>
<evidence type="ECO:0000256" key="1">
    <source>
        <dbReference type="ARBA" id="ARBA00004686"/>
    </source>
</evidence>
<dbReference type="GO" id="GO:0046084">
    <property type="term" value="P:adenine biosynthetic process"/>
    <property type="evidence" value="ECO:0007669"/>
    <property type="project" value="TreeGrafter"/>
</dbReference>
<dbReference type="PROSITE" id="PS50975">
    <property type="entry name" value="ATP_GRASP"/>
    <property type="match status" value="1"/>
</dbReference>
<dbReference type="InterPro" id="IPR004733">
    <property type="entry name" value="PurM_cligase"/>
</dbReference>
<dbReference type="SUPFAM" id="SSF51246">
    <property type="entry name" value="Rudiment single hybrid motif"/>
    <property type="match status" value="1"/>
</dbReference>
<dbReference type="GO" id="GO:0004641">
    <property type="term" value="F:phosphoribosylformylglycinamidine cyclo-ligase activity"/>
    <property type="evidence" value="ECO:0007669"/>
    <property type="project" value="UniProtKB-EC"/>
</dbReference>
<evidence type="ECO:0000256" key="7">
    <source>
        <dbReference type="ARBA" id="ARBA00022755"/>
    </source>
</evidence>
<dbReference type="EMBL" id="JABELV010000048">
    <property type="protein sequence ID" value="KAG7558224.1"/>
    <property type="molecule type" value="Genomic_DNA"/>
</dbReference>
<evidence type="ECO:0000256" key="13">
    <source>
        <dbReference type="ARBA" id="ARBA00047843"/>
    </source>
</evidence>
<sequence>MSSPVTDFPAPASSLRILLLGAGGREHALAYKLAQSPKVSKVFVSPGNGGTADMLGGKVENVEVKWGQQFDGLVAWAKQNKVDLLIPGPEQPLVDGVEGVFRQAGIAVFGPSPAAALLEGSKALSKAFMARHSIPTAGFACFTPSTYHDALSYLDTCGYPRVVIKASGLAGGKGVLIPETMDEARAAVKSVLVDMEFGNAGEEVVIEEFLTGPEISVLAFCDGYTFKCLPPAQDHKRIGEGDVGLNTGGMGAYAPAPVGDEEIMRRISSECLEPTLRGMRKEGHPFLGMLFTGFVLTSSGPKVLEYNVRFGDPETEALVLLSSGDLAEIMLACTERRLDSVDIDVQQGKHAVSVILASGGYPGSYPKGKKITIDTANVPEGVHVFHAGTKKLEDGSIVTDGGRVMAVCAAGETLEQAVQLAYKGVDAVDFEGKTFRRDIAHRALGKASSSDKGDSLTYAAAGVSVDNGNALVDAIKPIVKATRRPGADGEIGGFGGAFDLKSAGFRDPVLVSGTDGVGTKLRVALDCGIHTSVGIDLVAMSVNDLIVQGAEPLYFLDYFACSKLDVPVAADVITGIAEGCLQAGCALIGGETAEMPGMYHGDDYDLAGFAVGAVERELLLPQRNIQAGDVLIGLPSSGIHSNGFSLVRKVVARSGLEYTSPAPWDTSVTLGQSLLVPTRIYIKQLLPAIRAGMLKGMSHITGGGFLENIPRVFPSGSNLGCTIDAKAWDLPAIWKWIMKTGNIEALEMARTFNMGIGMVVIVAADKAEAALESIRSSGEPGAIVIGAIKDAQGVQMQNLEEWSS</sequence>
<comment type="similarity">
    <text evidence="12">In the C-terminal section; belongs to the AIR synthase family.</text>
</comment>
<feature type="domain" description="ATP-grasp" evidence="16">
    <location>
        <begin position="126"/>
        <end position="335"/>
    </location>
</feature>
<keyword evidence="18" id="KW-1185">Reference proteome</keyword>
<dbReference type="SUPFAM" id="SSF52440">
    <property type="entry name" value="PreATP-grasp domain"/>
    <property type="match status" value="1"/>
</dbReference>
<keyword evidence="10" id="KW-0511">Multifunctional enzyme</keyword>